<protein>
    <submittedName>
        <fullName evidence="2">Uncharacterized protein</fullName>
    </submittedName>
</protein>
<dbReference type="AlphaFoldDB" id="A0A4R2K8Z0"/>
<sequence>MTRFPNPDRLTTLILRSPSLTATTLIAAILSIATFVPAAVASDHKMVKEIDVQIDLAALTNATAAKHFATIEADLENALTARIVDRVAPDGIKITVDLSEFELSNSYKEAMNSADTRLVGDVSFSDANDNSNFDHWQQTVDVNSSAGFLPEGTDLSTLSPDSDVYYKAMISSFADAVVQRLGR</sequence>
<reference evidence="2 3" key="1">
    <citation type="submission" date="2019-03" db="EMBL/GenBank/DDBJ databases">
        <title>Genomic Encyclopedia of Type Strains, Phase IV (KMG-IV): sequencing the most valuable type-strain genomes for metagenomic binning, comparative biology and taxonomic classification.</title>
        <authorList>
            <person name="Goeker M."/>
        </authorList>
    </citation>
    <scope>NUCLEOTIDE SEQUENCE [LARGE SCALE GENOMIC DNA]</scope>
    <source>
        <strain evidence="2 3">DSM 4868</strain>
    </source>
</reference>
<dbReference type="Proteomes" id="UP000295142">
    <property type="component" value="Unassembled WGS sequence"/>
</dbReference>
<evidence type="ECO:0000313" key="2">
    <source>
        <dbReference type="EMBL" id="TCO69124.1"/>
    </source>
</evidence>
<gene>
    <name evidence="2" type="ORF">EV655_11838</name>
</gene>
<evidence type="ECO:0000256" key="1">
    <source>
        <dbReference type="SAM" id="Phobius"/>
    </source>
</evidence>
<evidence type="ECO:0000313" key="3">
    <source>
        <dbReference type="Proteomes" id="UP000295142"/>
    </source>
</evidence>
<dbReference type="EMBL" id="SLWW01000018">
    <property type="protein sequence ID" value="TCO69124.1"/>
    <property type="molecule type" value="Genomic_DNA"/>
</dbReference>
<keyword evidence="1" id="KW-0812">Transmembrane</keyword>
<keyword evidence="1" id="KW-0472">Membrane</keyword>
<organism evidence="2 3">
    <name type="scientific">Rhodovulum euryhalinum</name>
    <dbReference type="NCBI Taxonomy" id="35805"/>
    <lineage>
        <taxon>Bacteria</taxon>
        <taxon>Pseudomonadati</taxon>
        <taxon>Pseudomonadota</taxon>
        <taxon>Alphaproteobacteria</taxon>
        <taxon>Rhodobacterales</taxon>
        <taxon>Paracoccaceae</taxon>
        <taxon>Rhodovulum</taxon>
    </lineage>
</organism>
<keyword evidence="3" id="KW-1185">Reference proteome</keyword>
<proteinExistence type="predicted"/>
<feature type="transmembrane region" description="Helical" evidence="1">
    <location>
        <begin position="20"/>
        <end position="40"/>
    </location>
</feature>
<accession>A0A4R2K8Z0</accession>
<keyword evidence="1" id="KW-1133">Transmembrane helix</keyword>
<comment type="caution">
    <text evidence="2">The sequence shown here is derived from an EMBL/GenBank/DDBJ whole genome shotgun (WGS) entry which is preliminary data.</text>
</comment>
<name>A0A4R2K8Z0_9RHOB</name>